<proteinExistence type="predicted"/>
<dbReference type="Gene3D" id="6.10.340.10">
    <property type="match status" value="1"/>
</dbReference>
<dbReference type="InterPro" id="IPR005467">
    <property type="entry name" value="His_kinase_dom"/>
</dbReference>
<dbReference type="InterPro" id="IPR036097">
    <property type="entry name" value="HisK_dim/P_sf"/>
</dbReference>
<evidence type="ECO:0000256" key="11">
    <source>
        <dbReference type="ARBA" id="ARBA00022989"/>
    </source>
</evidence>
<dbReference type="Gene3D" id="3.30.565.10">
    <property type="entry name" value="Histidine kinase-like ATPase, C-terminal domain"/>
    <property type="match status" value="1"/>
</dbReference>
<evidence type="ECO:0000256" key="3">
    <source>
        <dbReference type="ARBA" id="ARBA00012438"/>
    </source>
</evidence>
<evidence type="ECO:0000256" key="12">
    <source>
        <dbReference type="ARBA" id="ARBA00023012"/>
    </source>
</evidence>
<evidence type="ECO:0000256" key="13">
    <source>
        <dbReference type="ARBA" id="ARBA00023136"/>
    </source>
</evidence>
<dbReference type="InterPro" id="IPR036890">
    <property type="entry name" value="HATPase_C_sf"/>
</dbReference>
<comment type="subcellular location">
    <subcellularLocation>
        <location evidence="2">Cell membrane</location>
        <topology evidence="2">Multi-pass membrane protein</topology>
    </subcellularLocation>
</comment>
<keyword evidence="5" id="KW-0597">Phosphoprotein</keyword>
<comment type="catalytic activity">
    <reaction evidence="1">
        <text>ATP + protein L-histidine = ADP + protein N-phospho-L-histidine.</text>
        <dbReference type="EC" id="2.7.13.3"/>
    </reaction>
</comment>
<evidence type="ECO:0000256" key="10">
    <source>
        <dbReference type="ARBA" id="ARBA00022840"/>
    </source>
</evidence>
<evidence type="ECO:0000256" key="1">
    <source>
        <dbReference type="ARBA" id="ARBA00000085"/>
    </source>
</evidence>
<sequence length="457" mass="51950">MKIKTRIILLFTTISIFYIVSFAIYVSYFTRDSLQTKFYHRLEENATIVGNHIVQNDEYNNQIYYEVRRKYLAQLSAGKDYLIRIVKDSTNLRFKPDLPMPASFYREAIVSGKAQYLHEKTSYVAVFFVDSLHKEDLLVISEGVDEYGHDEQRTLDRTVVSGALIAVALVFLLSFYFANKLLVPIQAINDDLTQIDISRLDMRLQNKFNSESDEIGTLIANFNSMMNRLDISMKSQQSFIGNASHSLRTPLTIIGGEAELALQSLDKQHEAYYSVETISKQTNKMALIVNNLLLLSRSGFDRKIKNKQLIRIDELLYEVRRNEKAVNPEARIHLDFSNIPNESHRLNVFVNPDLFYIAFSNLLSNACKFGDDNTVTVSLECHLNNVIVKITDDGIGIPKQDQPHIFESFFRASNVGQIYGNGLGLVLTKNIFDLHGAKLAIASIENHGTSVTIEIPV</sequence>
<evidence type="ECO:0000313" key="17">
    <source>
        <dbReference type="EMBL" id="PRD48277.1"/>
    </source>
</evidence>
<dbReference type="InterPro" id="IPR050398">
    <property type="entry name" value="HssS/ArlS-like"/>
</dbReference>
<dbReference type="CDD" id="cd00082">
    <property type="entry name" value="HisKA"/>
    <property type="match status" value="1"/>
</dbReference>
<evidence type="ECO:0000256" key="2">
    <source>
        <dbReference type="ARBA" id="ARBA00004651"/>
    </source>
</evidence>
<evidence type="ECO:0000256" key="7">
    <source>
        <dbReference type="ARBA" id="ARBA00022692"/>
    </source>
</evidence>
<keyword evidence="10" id="KW-0067">ATP-binding</keyword>
<feature type="transmembrane region" description="Helical" evidence="14">
    <location>
        <begin position="7"/>
        <end position="28"/>
    </location>
</feature>
<dbReference type="Pfam" id="PF02518">
    <property type="entry name" value="HATPase_c"/>
    <property type="match status" value="1"/>
</dbReference>
<keyword evidence="8" id="KW-0547">Nucleotide-binding</keyword>
<accession>A0A2S9J687</accession>
<reference evidence="17 18" key="1">
    <citation type="submission" date="2018-02" db="EMBL/GenBank/DDBJ databases">
        <title>The draft genome of Sphingobacterium sp. 5JN-11.</title>
        <authorList>
            <person name="Liu L."/>
            <person name="Li L."/>
            <person name="Liang L."/>
            <person name="Zhang X."/>
            <person name="Wang T."/>
        </authorList>
    </citation>
    <scope>NUCLEOTIDE SEQUENCE [LARGE SCALE GENOMIC DNA]</scope>
    <source>
        <strain evidence="17 18">5JN-11</strain>
    </source>
</reference>
<evidence type="ECO:0000313" key="18">
    <source>
        <dbReference type="Proteomes" id="UP000239711"/>
    </source>
</evidence>
<keyword evidence="7 14" id="KW-0812">Transmembrane</keyword>
<dbReference type="PRINTS" id="PR00344">
    <property type="entry name" value="BCTRLSENSOR"/>
</dbReference>
<comment type="caution">
    <text evidence="17">The sequence shown here is derived from an EMBL/GenBank/DDBJ whole genome shotgun (WGS) entry which is preliminary data.</text>
</comment>
<dbReference type="SUPFAM" id="SSF47384">
    <property type="entry name" value="Homodimeric domain of signal transducing histidine kinase"/>
    <property type="match status" value="1"/>
</dbReference>
<dbReference type="EC" id="2.7.13.3" evidence="3"/>
<keyword evidence="18" id="KW-1185">Reference proteome</keyword>
<dbReference type="Pfam" id="PF00512">
    <property type="entry name" value="HisKA"/>
    <property type="match status" value="1"/>
</dbReference>
<evidence type="ECO:0000256" key="4">
    <source>
        <dbReference type="ARBA" id="ARBA00022475"/>
    </source>
</evidence>
<evidence type="ECO:0000256" key="9">
    <source>
        <dbReference type="ARBA" id="ARBA00022777"/>
    </source>
</evidence>
<dbReference type="GO" id="GO:0005524">
    <property type="term" value="F:ATP binding"/>
    <property type="evidence" value="ECO:0007669"/>
    <property type="project" value="UniProtKB-KW"/>
</dbReference>
<organism evidence="17 18">
    <name type="scientific">Sphingobacterium haloxyli</name>
    <dbReference type="NCBI Taxonomy" id="2100533"/>
    <lineage>
        <taxon>Bacteria</taxon>
        <taxon>Pseudomonadati</taxon>
        <taxon>Bacteroidota</taxon>
        <taxon>Sphingobacteriia</taxon>
        <taxon>Sphingobacteriales</taxon>
        <taxon>Sphingobacteriaceae</taxon>
        <taxon>Sphingobacterium</taxon>
    </lineage>
</organism>
<evidence type="ECO:0000256" key="14">
    <source>
        <dbReference type="SAM" id="Phobius"/>
    </source>
</evidence>
<keyword evidence="13 14" id="KW-0472">Membrane</keyword>
<dbReference type="SMART" id="SM00387">
    <property type="entry name" value="HATPase_c"/>
    <property type="match status" value="1"/>
</dbReference>
<evidence type="ECO:0000256" key="6">
    <source>
        <dbReference type="ARBA" id="ARBA00022679"/>
    </source>
</evidence>
<feature type="domain" description="Histidine kinase" evidence="15">
    <location>
        <begin position="242"/>
        <end position="457"/>
    </location>
</feature>
<dbReference type="InterPro" id="IPR004358">
    <property type="entry name" value="Sig_transdc_His_kin-like_C"/>
</dbReference>
<dbReference type="InterPro" id="IPR003660">
    <property type="entry name" value="HAMP_dom"/>
</dbReference>
<dbReference type="SUPFAM" id="SSF55874">
    <property type="entry name" value="ATPase domain of HSP90 chaperone/DNA topoisomerase II/histidine kinase"/>
    <property type="match status" value="1"/>
</dbReference>
<protein>
    <recommendedName>
        <fullName evidence="3">histidine kinase</fullName>
        <ecNumber evidence="3">2.7.13.3</ecNumber>
    </recommendedName>
</protein>
<dbReference type="GO" id="GO:0005886">
    <property type="term" value="C:plasma membrane"/>
    <property type="evidence" value="ECO:0007669"/>
    <property type="project" value="UniProtKB-SubCell"/>
</dbReference>
<evidence type="ECO:0000256" key="5">
    <source>
        <dbReference type="ARBA" id="ARBA00022553"/>
    </source>
</evidence>
<keyword evidence="12" id="KW-0902">Two-component regulatory system</keyword>
<dbReference type="PANTHER" id="PTHR45528">
    <property type="entry name" value="SENSOR HISTIDINE KINASE CPXA"/>
    <property type="match status" value="1"/>
</dbReference>
<dbReference type="SMART" id="SM00388">
    <property type="entry name" value="HisKA"/>
    <property type="match status" value="1"/>
</dbReference>
<dbReference type="AlphaFoldDB" id="A0A2S9J687"/>
<dbReference type="Proteomes" id="UP000239711">
    <property type="component" value="Unassembled WGS sequence"/>
</dbReference>
<dbReference type="InterPro" id="IPR003594">
    <property type="entry name" value="HATPase_dom"/>
</dbReference>
<dbReference type="GO" id="GO:0000155">
    <property type="term" value="F:phosphorelay sensor kinase activity"/>
    <property type="evidence" value="ECO:0007669"/>
    <property type="project" value="InterPro"/>
</dbReference>
<dbReference type="EMBL" id="PVBQ01000004">
    <property type="protein sequence ID" value="PRD48277.1"/>
    <property type="molecule type" value="Genomic_DNA"/>
</dbReference>
<evidence type="ECO:0000256" key="8">
    <source>
        <dbReference type="ARBA" id="ARBA00022741"/>
    </source>
</evidence>
<dbReference type="Gene3D" id="1.10.287.130">
    <property type="match status" value="1"/>
</dbReference>
<dbReference type="OrthoDB" id="594725at2"/>
<dbReference type="PANTHER" id="PTHR45528:SF1">
    <property type="entry name" value="SENSOR HISTIDINE KINASE CPXA"/>
    <property type="match status" value="1"/>
</dbReference>
<evidence type="ECO:0000259" key="15">
    <source>
        <dbReference type="PROSITE" id="PS50109"/>
    </source>
</evidence>
<dbReference type="PROSITE" id="PS50109">
    <property type="entry name" value="HIS_KIN"/>
    <property type="match status" value="1"/>
</dbReference>
<feature type="domain" description="HAMP" evidence="16">
    <location>
        <begin position="179"/>
        <end position="234"/>
    </location>
</feature>
<dbReference type="PROSITE" id="PS50885">
    <property type="entry name" value="HAMP"/>
    <property type="match status" value="1"/>
</dbReference>
<dbReference type="RefSeq" id="WP_105716304.1">
    <property type="nucleotide sequence ID" value="NZ_PVBQ01000004.1"/>
</dbReference>
<keyword evidence="11 14" id="KW-1133">Transmembrane helix</keyword>
<gene>
    <name evidence="17" type="ORF">C5745_07170</name>
</gene>
<keyword evidence="4" id="KW-1003">Cell membrane</keyword>
<keyword evidence="9 17" id="KW-0418">Kinase</keyword>
<name>A0A2S9J687_9SPHI</name>
<dbReference type="InterPro" id="IPR003661">
    <property type="entry name" value="HisK_dim/P_dom"/>
</dbReference>
<evidence type="ECO:0000259" key="16">
    <source>
        <dbReference type="PROSITE" id="PS50885"/>
    </source>
</evidence>
<dbReference type="CDD" id="cd00075">
    <property type="entry name" value="HATPase"/>
    <property type="match status" value="1"/>
</dbReference>
<keyword evidence="6" id="KW-0808">Transferase</keyword>